<evidence type="ECO:0000313" key="2">
    <source>
        <dbReference type="Proteomes" id="UP000323597"/>
    </source>
</evidence>
<organism evidence="1 2">
    <name type="scientific">Gossypium mustelinum</name>
    <name type="common">Cotton</name>
    <name type="synonym">Gossypium caicoense</name>
    <dbReference type="NCBI Taxonomy" id="34275"/>
    <lineage>
        <taxon>Eukaryota</taxon>
        <taxon>Viridiplantae</taxon>
        <taxon>Streptophyta</taxon>
        <taxon>Embryophyta</taxon>
        <taxon>Tracheophyta</taxon>
        <taxon>Spermatophyta</taxon>
        <taxon>Magnoliopsida</taxon>
        <taxon>eudicotyledons</taxon>
        <taxon>Gunneridae</taxon>
        <taxon>Pentapetalae</taxon>
        <taxon>rosids</taxon>
        <taxon>malvids</taxon>
        <taxon>Malvales</taxon>
        <taxon>Malvaceae</taxon>
        <taxon>Malvoideae</taxon>
        <taxon>Gossypium</taxon>
    </lineage>
</organism>
<accession>A0A5D2TAF2</accession>
<proteinExistence type="predicted"/>
<name>A0A5D2TAF2_GOSMU</name>
<reference evidence="1 2" key="1">
    <citation type="submission" date="2019-07" db="EMBL/GenBank/DDBJ databases">
        <title>WGS assembly of Gossypium mustelinum.</title>
        <authorList>
            <person name="Chen Z.J."/>
            <person name="Sreedasyam A."/>
            <person name="Ando A."/>
            <person name="Song Q."/>
            <person name="De L."/>
            <person name="Hulse-Kemp A."/>
            <person name="Ding M."/>
            <person name="Ye W."/>
            <person name="Kirkbride R."/>
            <person name="Jenkins J."/>
            <person name="Plott C."/>
            <person name="Lovell J."/>
            <person name="Lin Y.-M."/>
            <person name="Vaughn R."/>
            <person name="Liu B."/>
            <person name="Li W."/>
            <person name="Simpson S."/>
            <person name="Scheffler B."/>
            <person name="Saski C."/>
            <person name="Grover C."/>
            <person name="Hu G."/>
            <person name="Conover J."/>
            <person name="Carlson J."/>
            <person name="Shu S."/>
            <person name="Boston L."/>
            <person name="Williams M."/>
            <person name="Peterson D."/>
            <person name="Mcgee K."/>
            <person name="Jones D."/>
            <person name="Wendel J."/>
            <person name="Stelly D."/>
            <person name="Grimwood J."/>
            <person name="Schmutz J."/>
        </authorList>
    </citation>
    <scope>NUCLEOTIDE SEQUENCE [LARGE SCALE GENOMIC DNA]</scope>
    <source>
        <strain evidence="1">1408120.09</strain>
    </source>
</reference>
<evidence type="ECO:0000313" key="1">
    <source>
        <dbReference type="EMBL" id="TYI61128.1"/>
    </source>
</evidence>
<dbReference type="AlphaFoldDB" id="A0A5D2TAF2"/>
<dbReference type="Proteomes" id="UP000323597">
    <property type="component" value="Chromosome D10"/>
</dbReference>
<gene>
    <name evidence="1" type="ORF">E1A91_D10G151200v1</name>
</gene>
<dbReference type="EMBL" id="CM017658">
    <property type="protein sequence ID" value="TYI61128.1"/>
    <property type="molecule type" value="Genomic_DNA"/>
</dbReference>
<sequence>METENQNHFQLDVRNLLAFNPFHNFPSFPTSSC</sequence>
<keyword evidence="2" id="KW-1185">Reference proteome</keyword>
<protein>
    <submittedName>
        <fullName evidence="1">Uncharacterized protein</fullName>
    </submittedName>
</protein>